<dbReference type="HOGENOM" id="CLU_000288_63_0_1"/>
<dbReference type="PROSITE" id="PS50011">
    <property type="entry name" value="PROTEIN_KINASE_DOM"/>
    <property type="match status" value="1"/>
</dbReference>
<keyword evidence="1" id="KW-0547">Nucleotide-binding</keyword>
<evidence type="ECO:0000256" key="2">
    <source>
        <dbReference type="ARBA" id="ARBA00022840"/>
    </source>
</evidence>
<dbReference type="GO" id="GO:0004674">
    <property type="term" value="F:protein serine/threonine kinase activity"/>
    <property type="evidence" value="ECO:0007669"/>
    <property type="project" value="TreeGrafter"/>
</dbReference>
<dbReference type="Gene3D" id="1.10.510.10">
    <property type="entry name" value="Transferase(Phosphotransferase) domain 1"/>
    <property type="match status" value="1"/>
</dbReference>
<dbReference type="SMART" id="SM00220">
    <property type="entry name" value="S_TKc"/>
    <property type="match status" value="1"/>
</dbReference>
<gene>
    <name evidence="4" type="ORF">NAPIS_ORF01661</name>
</gene>
<accession>T0MIF3</accession>
<keyword evidence="4" id="KW-0808">Transferase</keyword>
<protein>
    <submittedName>
        <fullName evidence="4">Serine threonine-protein kinase</fullName>
    </submittedName>
</protein>
<dbReference type="PROSITE" id="PS00108">
    <property type="entry name" value="PROTEIN_KINASE_ST"/>
    <property type="match status" value="1"/>
</dbReference>
<dbReference type="Proteomes" id="UP000053780">
    <property type="component" value="Unassembled WGS sequence"/>
</dbReference>
<keyword evidence="2" id="KW-0067">ATP-binding</keyword>
<sequence>MYNLIYLTRGSFGEIYIAYEPILNEKFIIKITKHSSIFKEALIHSKLQHKNIVKLYNYNFIHEKYALLKMEYCNYLSLSDIINCGENLNEDNIIKIILQLIDVVEYLQNLSIMHGDIKPENILVNTDFQIKLCDFGASQFILKNEYLDIFSGSEKFAPPEILKGIPYNGFKVDIWSVGIILYILYFGNFPKRKDDFSIVLNYFDFENKFLYILLNGMLDLNFENRYNILFIKESDWYINAFRKKG</sequence>
<evidence type="ECO:0000313" key="4">
    <source>
        <dbReference type="EMBL" id="EQB60770.1"/>
    </source>
</evidence>
<name>T0MIF3_9MICR</name>
<dbReference type="PANTHER" id="PTHR24346">
    <property type="entry name" value="MAP/MICROTUBULE AFFINITY-REGULATING KINASE"/>
    <property type="match status" value="1"/>
</dbReference>
<evidence type="ECO:0000259" key="3">
    <source>
        <dbReference type="PROSITE" id="PS50011"/>
    </source>
</evidence>
<evidence type="ECO:0000313" key="5">
    <source>
        <dbReference type="Proteomes" id="UP000053780"/>
    </source>
</evidence>
<dbReference type="AlphaFoldDB" id="T0MIF3"/>
<dbReference type="InterPro" id="IPR000719">
    <property type="entry name" value="Prot_kinase_dom"/>
</dbReference>
<keyword evidence="4" id="KW-0418">Kinase</keyword>
<dbReference type="Pfam" id="PF00069">
    <property type="entry name" value="Pkinase"/>
    <property type="match status" value="1"/>
</dbReference>
<organism evidence="4 5">
    <name type="scientific">Vairimorpha apis BRL 01</name>
    <dbReference type="NCBI Taxonomy" id="1037528"/>
    <lineage>
        <taxon>Eukaryota</taxon>
        <taxon>Fungi</taxon>
        <taxon>Fungi incertae sedis</taxon>
        <taxon>Microsporidia</taxon>
        <taxon>Nosematidae</taxon>
        <taxon>Vairimorpha</taxon>
    </lineage>
</organism>
<reference evidence="4 5" key="1">
    <citation type="journal article" date="2013" name="BMC Genomics">
        <title>Genome sequencing and comparative genomics of honey bee microsporidia, Nosema apis reveal novel insights into host-parasite interactions.</title>
        <authorList>
            <person name="Chen Yp."/>
            <person name="Pettis J.S."/>
            <person name="Zhao Y."/>
            <person name="Liu X."/>
            <person name="Tallon L.J."/>
            <person name="Sadzewicz L.D."/>
            <person name="Li R."/>
            <person name="Zheng H."/>
            <person name="Huang S."/>
            <person name="Zhang X."/>
            <person name="Hamilton M.C."/>
            <person name="Pernal S.F."/>
            <person name="Melathopoulos A.P."/>
            <person name="Yan X."/>
            <person name="Evans J.D."/>
        </authorList>
    </citation>
    <scope>NUCLEOTIDE SEQUENCE [LARGE SCALE GENOMIC DNA]</scope>
    <source>
        <strain evidence="4 5">BRL 01</strain>
    </source>
</reference>
<keyword evidence="5" id="KW-1185">Reference proteome</keyword>
<dbReference type="SUPFAM" id="SSF56112">
    <property type="entry name" value="Protein kinase-like (PK-like)"/>
    <property type="match status" value="1"/>
</dbReference>
<dbReference type="GO" id="GO:0005737">
    <property type="term" value="C:cytoplasm"/>
    <property type="evidence" value="ECO:0007669"/>
    <property type="project" value="TreeGrafter"/>
</dbReference>
<evidence type="ECO:0000256" key="1">
    <source>
        <dbReference type="ARBA" id="ARBA00022741"/>
    </source>
</evidence>
<dbReference type="GO" id="GO:0005524">
    <property type="term" value="F:ATP binding"/>
    <property type="evidence" value="ECO:0007669"/>
    <property type="project" value="UniProtKB-KW"/>
</dbReference>
<dbReference type="VEuPathDB" id="MicrosporidiaDB:NAPIS_ORF01661"/>
<dbReference type="EMBL" id="KE647237">
    <property type="protein sequence ID" value="EQB60770.1"/>
    <property type="molecule type" value="Genomic_DNA"/>
</dbReference>
<dbReference type="InterPro" id="IPR008271">
    <property type="entry name" value="Ser/Thr_kinase_AS"/>
</dbReference>
<dbReference type="InterPro" id="IPR011009">
    <property type="entry name" value="Kinase-like_dom_sf"/>
</dbReference>
<dbReference type="OrthoDB" id="193931at2759"/>
<dbReference type="GO" id="GO:0035556">
    <property type="term" value="P:intracellular signal transduction"/>
    <property type="evidence" value="ECO:0007669"/>
    <property type="project" value="TreeGrafter"/>
</dbReference>
<dbReference type="PANTHER" id="PTHR24346:SF30">
    <property type="entry name" value="MATERNAL EMBRYONIC LEUCINE ZIPPER KINASE"/>
    <property type="match status" value="1"/>
</dbReference>
<proteinExistence type="predicted"/>
<feature type="domain" description="Protein kinase" evidence="3">
    <location>
        <begin position="1"/>
        <end position="237"/>
    </location>
</feature>